<dbReference type="Gene3D" id="3.60.21.10">
    <property type="match status" value="1"/>
</dbReference>
<feature type="transmembrane region" description="Helical" evidence="4">
    <location>
        <begin position="66"/>
        <end position="94"/>
    </location>
</feature>
<reference evidence="6 7" key="1">
    <citation type="journal article" date="2019" name="Int. J. Syst. Evol. Microbiol.">
        <title>The Global Catalogue of Microorganisms (GCM) 10K type strain sequencing project: providing services to taxonomists for standard genome sequencing and annotation.</title>
        <authorList>
            <consortium name="The Broad Institute Genomics Platform"/>
            <consortium name="The Broad Institute Genome Sequencing Center for Infectious Disease"/>
            <person name="Wu L."/>
            <person name="Ma J."/>
        </authorList>
    </citation>
    <scope>NUCLEOTIDE SEQUENCE [LARGE SCALE GENOMIC DNA]</scope>
    <source>
        <strain evidence="6 7">JCM 6242</strain>
    </source>
</reference>
<feature type="transmembrane region" description="Helical" evidence="4">
    <location>
        <begin position="35"/>
        <end position="54"/>
    </location>
</feature>
<dbReference type="InterPro" id="IPR004843">
    <property type="entry name" value="Calcineurin-like_PHP"/>
</dbReference>
<feature type="region of interest" description="Disordered" evidence="3">
    <location>
        <begin position="108"/>
        <end position="143"/>
    </location>
</feature>
<evidence type="ECO:0000256" key="3">
    <source>
        <dbReference type="SAM" id="MobiDB-lite"/>
    </source>
</evidence>
<keyword evidence="4" id="KW-0812">Transmembrane</keyword>
<accession>A0ABN3VQ73</accession>
<evidence type="ECO:0000313" key="6">
    <source>
        <dbReference type="EMBL" id="GAA2844779.1"/>
    </source>
</evidence>
<dbReference type="PANTHER" id="PTHR31302:SF31">
    <property type="entry name" value="PHOSPHODIESTERASE YAEI"/>
    <property type="match status" value="1"/>
</dbReference>
<name>A0ABN3VQ73_9ACTN</name>
<dbReference type="SUPFAM" id="SSF56300">
    <property type="entry name" value="Metallo-dependent phosphatases"/>
    <property type="match status" value="1"/>
</dbReference>
<feature type="region of interest" description="Disordered" evidence="3">
    <location>
        <begin position="185"/>
        <end position="238"/>
    </location>
</feature>
<dbReference type="RefSeq" id="WP_344966591.1">
    <property type="nucleotide sequence ID" value="NZ_BAAAVI010000001.1"/>
</dbReference>
<evidence type="ECO:0000256" key="2">
    <source>
        <dbReference type="ARBA" id="ARBA00022801"/>
    </source>
</evidence>
<dbReference type="EMBL" id="BAAAVI010000001">
    <property type="protein sequence ID" value="GAA2844779.1"/>
    <property type="molecule type" value="Genomic_DNA"/>
</dbReference>
<organism evidence="6 7">
    <name type="scientific">Streptosporangium fragile</name>
    <dbReference type="NCBI Taxonomy" id="46186"/>
    <lineage>
        <taxon>Bacteria</taxon>
        <taxon>Bacillati</taxon>
        <taxon>Actinomycetota</taxon>
        <taxon>Actinomycetes</taxon>
        <taxon>Streptosporangiales</taxon>
        <taxon>Streptosporangiaceae</taxon>
        <taxon>Streptosporangium</taxon>
    </lineage>
</organism>
<evidence type="ECO:0000313" key="7">
    <source>
        <dbReference type="Proteomes" id="UP001500831"/>
    </source>
</evidence>
<feature type="compositionally biased region" description="Basic and acidic residues" evidence="3">
    <location>
        <begin position="108"/>
        <end position="120"/>
    </location>
</feature>
<dbReference type="Proteomes" id="UP001500831">
    <property type="component" value="Unassembled WGS sequence"/>
</dbReference>
<feature type="transmembrane region" description="Helical" evidence="4">
    <location>
        <begin position="6"/>
        <end position="23"/>
    </location>
</feature>
<feature type="domain" description="Calcineurin-like phosphoesterase" evidence="5">
    <location>
        <begin position="295"/>
        <end position="463"/>
    </location>
</feature>
<feature type="transmembrane region" description="Helical" evidence="4">
    <location>
        <begin position="248"/>
        <end position="269"/>
    </location>
</feature>
<dbReference type="Pfam" id="PF00149">
    <property type="entry name" value="Metallophos"/>
    <property type="match status" value="1"/>
</dbReference>
<dbReference type="InterPro" id="IPR051158">
    <property type="entry name" value="Metallophosphoesterase_sf"/>
</dbReference>
<protein>
    <recommendedName>
        <fullName evidence="5">Calcineurin-like phosphoesterase domain-containing protein</fullName>
    </recommendedName>
</protein>
<evidence type="ECO:0000256" key="4">
    <source>
        <dbReference type="SAM" id="Phobius"/>
    </source>
</evidence>
<sequence>MGFVSLVFAAVVLIHYYLWRRLVGSTTRPGRTRRVLTWVIVGLGVLAPVTLIVSRSAWGHFLAWPGFFWLAVMFYLFVFLVVLEVPRAVALLVLRVLERRAGRRHAPDRVAARRAARAESDGSVPVSDGFEPGPDGSEPVPAGTVPAFTAEVAEAREVSGAREASRAREVLGAAGAVVAAGSRTAVPADPVSALPQSEPESQRESPSEPQPPSDSRPEPRTGAESGSASEGVVSPAGRRERAMSRRLFITRTAAVVAGTGALGTVGFGVRTALGDPVVESVEVALPRLDPRLSGLRFAVVSDIHLGPLTGLGHAERIVRMVNALQADVVAVVGDLVDGTVAELGPLARPLRGLESRYGAYFVTGNHEYYTANGPREWIEELRELGVRPLVNERVEIAHAGAVLDLAGVNDVAGAASDDGPDFERALGGRDRSRSTVLLAHQPVQAAEAARHGVDLQLSGHTHGGQMVPFNLVVPLQQPVVSGLGEVDGTRVYVTRGAGFWGPPVRVGAPPEITLLELRNEKL</sequence>
<evidence type="ECO:0000259" key="5">
    <source>
        <dbReference type="Pfam" id="PF00149"/>
    </source>
</evidence>
<proteinExistence type="predicted"/>
<dbReference type="CDD" id="cd07385">
    <property type="entry name" value="MPP_YkuE_C"/>
    <property type="match status" value="1"/>
</dbReference>
<evidence type="ECO:0000256" key="1">
    <source>
        <dbReference type="ARBA" id="ARBA00022723"/>
    </source>
</evidence>
<keyword evidence="2" id="KW-0378">Hydrolase</keyword>
<keyword evidence="4" id="KW-0472">Membrane</keyword>
<dbReference type="InterPro" id="IPR029052">
    <property type="entry name" value="Metallo-depent_PP-like"/>
</dbReference>
<comment type="caution">
    <text evidence="6">The sequence shown here is derived from an EMBL/GenBank/DDBJ whole genome shotgun (WGS) entry which is preliminary data.</text>
</comment>
<keyword evidence="7" id="KW-1185">Reference proteome</keyword>
<keyword evidence="4" id="KW-1133">Transmembrane helix</keyword>
<dbReference type="PANTHER" id="PTHR31302">
    <property type="entry name" value="TRANSMEMBRANE PROTEIN WITH METALLOPHOSPHOESTERASE DOMAIN-RELATED"/>
    <property type="match status" value="1"/>
</dbReference>
<keyword evidence="1" id="KW-0479">Metal-binding</keyword>
<gene>
    <name evidence="6" type="ORF">GCM10010517_01080</name>
</gene>